<feature type="compositionally biased region" description="Basic and acidic residues" evidence="1">
    <location>
        <begin position="12"/>
        <end position="26"/>
    </location>
</feature>
<feature type="compositionally biased region" description="Basic and acidic residues" evidence="1">
    <location>
        <begin position="55"/>
        <end position="67"/>
    </location>
</feature>
<dbReference type="EMBL" id="ML121558">
    <property type="protein sequence ID" value="RPB21646.1"/>
    <property type="molecule type" value="Genomic_DNA"/>
</dbReference>
<feature type="compositionally biased region" description="Polar residues" evidence="1">
    <location>
        <begin position="301"/>
        <end position="316"/>
    </location>
</feature>
<evidence type="ECO:0000313" key="3">
    <source>
        <dbReference type="Proteomes" id="UP000267821"/>
    </source>
</evidence>
<feature type="region of interest" description="Disordered" evidence="1">
    <location>
        <begin position="278"/>
        <end position="330"/>
    </location>
</feature>
<feature type="region of interest" description="Disordered" evidence="1">
    <location>
        <begin position="181"/>
        <end position="200"/>
    </location>
</feature>
<evidence type="ECO:0000256" key="1">
    <source>
        <dbReference type="SAM" id="MobiDB-lite"/>
    </source>
</evidence>
<gene>
    <name evidence="2" type="ORF">L211DRAFT_851358</name>
</gene>
<dbReference type="AlphaFoldDB" id="A0A3N4LFY9"/>
<organism evidence="2 3">
    <name type="scientific">Terfezia boudieri ATCC MYA-4762</name>
    <dbReference type="NCBI Taxonomy" id="1051890"/>
    <lineage>
        <taxon>Eukaryota</taxon>
        <taxon>Fungi</taxon>
        <taxon>Dikarya</taxon>
        <taxon>Ascomycota</taxon>
        <taxon>Pezizomycotina</taxon>
        <taxon>Pezizomycetes</taxon>
        <taxon>Pezizales</taxon>
        <taxon>Pezizaceae</taxon>
        <taxon>Terfezia</taxon>
    </lineage>
</organism>
<feature type="compositionally biased region" description="Polar residues" evidence="1">
    <location>
        <begin position="79"/>
        <end position="96"/>
    </location>
</feature>
<reference evidence="2 3" key="1">
    <citation type="journal article" date="2018" name="Nat. Ecol. Evol.">
        <title>Pezizomycetes genomes reveal the molecular basis of ectomycorrhizal truffle lifestyle.</title>
        <authorList>
            <person name="Murat C."/>
            <person name="Payen T."/>
            <person name="Noel B."/>
            <person name="Kuo A."/>
            <person name="Morin E."/>
            <person name="Chen J."/>
            <person name="Kohler A."/>
            <person name="Krizsan K."/>
            <person name="Balestrini R."/>
            <person name="Da Silva C."/>
            <person name="Montanini B."/>
            <person name="Hainaut M."/>
            <person name="Levati E."/>
            <person name="Barry K.W."/>
            <person name="Belfiori B."/>
            <person name="Cichocki N."/>
            <person name="Clum A."/>
            <person name="Dockter R.B."/>
            <person name="Fauchery L."/>
            <person name="Guy J."/>
            <person name="Iotti M."/>
            <person name="Le Tacon F."/>
            <person name="Lindquist E.A."/>
            <person name="Lipzen A."/>
            <person name="Malagnac F."/>
            <person name="Mello A."/>
            <person name="Molinier V."/>
            <person name="Miyauchi S."/>
            <person name="Poulain J."/>
            <person name="Riccioni C."/>
            <person name="Rubini A."/>
            <person name="Sitrit Y."/>
            <person name="Splivallo R."/>
            <person name="Traeger S."/>
            <person name="Wang M."/>
            <person name="Zifcakova L."/>
            <person name="Wipf D."/>
            <person name="Zambonelli A."/>
            <person name="Paolocci F."/>
            <person name="Nowrousian M."/>
            <person name="Ottonello S."/>
            <person name="Baldrian P."/>
            <person name="Spatafora J.W."/>
            <person name="Henrissat B."/>
            <person name="Nagy L.G."/>
            <person name="Aury J.M."/>
            <person name="Wincker P."/>
            <person name="Grigoriev I.V."/>
            <person name="Bonfante P."/>
            <person name="Martin F.M."/>
        </authorList>
    </citation>
    <scope>NUCLEOTIDE SEQUENCE [LARGE SCALE GENOMIC DNA]</scope>
    <source>
        <strain evidence="2 3">ATCC MYA-4762</strain>
    </source>
</reference>
<dbReference type="InParanoid" id="A0A3N4LFY9"/>
<protein>
    <submittedName>
        <fullName evidence="2">Uncharacterized protein</fullName>
    </submittedName>
</protein>
<feature type="region of interest" description="Disordered" evidence="1">
    <location>
        <begin position="1"/>
        <end position="121"/>
    </location>
</feature>
<evidence type="ECO:0000313" key="2">
    <source>
        <dbReference type="EMBL" id="RPB21646.1"/>
    </source>
</evidence>
<name>A0A3N4LFY9_9PEZI</name>
<accession>A0A3N4LFY9</accession>
<dbReference type="OrthoDB" id="5376312at2759"/>
<dbReference type="Proteomes" id="UP000267821">
    <property type="component" value="Unassembled WGS sequence"/>
</dbReference>
<proteinExistence type="predicted"/>
<keyword evidence="3" id="KW-1185">Reference proteome</keyword>
<dbReference type="STRING" id="1051890.A0A3N4LFY9"/>
<feature type="compositionally biased region" description="Polar residues" evidence="1">
    <location>
        <begin position="185"/>
        <end position="200"/>
    </location>
</feature>
<sequence>MTLPEYRAIANPDKERTIAREGERGGMDVVVEFPETQDEEEARREQHMQTLYEIRVARTADREERRARREARRRGERLPSNSSVARLRTPSGSAPPQTVGGGVSSLLNVEAGDSPRSSTPAISSRVQEVLASRSASTLAALIAEPKARLPQVTYADIGVARPDGSRVRESSVSSDQRVLLGDSATMGNSHSRQNSDGSINTISYNNSHARSASALSSMTYATANLNVSTPSIARTTRRGSSDSFQFVQLHGHRRQSSDLTDMRTHPPEYDRLQFEEAPPYENPVGTGLELPPLTPARTRRSSLGPSGDMTSHNTVAEGQGYPTPYGNGGI</sequence>